<dbReference type="InterPro" id="IPR036196">
    <property type="entry name" value="Ptyr_pPase_sf"/>
</dbReference>
<dbReference type="Proteomes" id="UP000239210">
    <property type="component" value="Unassembled WGS sequence"/>
</dbReference>
<dbReference type="InterPro" id="IPR023485">
    <property type="entry name" value="Ptyr_pPase"/>
</dbReference>
<dbReference type="PANTHER" id="PTHR11717:SF31">
    <property type="entry name" value="LOW MOLECULAR WEIGHT PROTEIN-TYROSINE-PHOSPHATASE ETP-RELATED"/>
    <property type="match status" value="1"/>
</dbReference>
<evidence type="ECO:0000313" key="3">
    <source>
        <dbReference type="EMBL" id="PRY49350.1"/>
    </source>
</evidence>
<accession>A0A2T0TUM3</accession>
<dbReference type="PANTHER" id="PTHR11717">
    <property type="entry name" value="LOW MOLECULAR WEIGHT PROTEIN TYROSINE PHOSPHATASE"/>
    <property type="match status" value="1"/>
</dbReference>
<dbReference type="Pfam" id="PF01451">
    <property type="entry name" value="LMWPc"/>
    <property type="match status" value="1"/>
</dbReference>
<evidence type="ECO:0000256" key="1">
    <source>
        <dbReference type="SAM" id="MobiDB-lite"/>
    </source>
</evidence>
<proteinExistence type="predicted"/>
<dbReference type="SUPFAM" id="SSF52788">
    <property type="entry name" value="Phosphotyrosine protein phosphatases I"/>
    <property type="match status" value="1"/>
</dbReference>
<dbReference type="InterPro" id="IPR050438">
    <property type="entry name" value="LMW_PTPase"/>
</dbReference>
<organism evidence="3 4">
    <name type="scientific">Geodermatophilus tzadiensis</name>
    <dbReference type="NCBI Taxonomy" id="1137988"/>
    <lineage>
        <taxon>Bacteria</taxon>
        <taxon>Bacillati</taxon>
        <taxon>Actinomycetota</taxon>
        <taxon>Actinomycetes</taxon>
        <taxon>Geodermatophilales</taxon>
        <taxon>Geodermatophilaceae</taxon>
        <taxon>Geodermatophilus</taxon>
    </lineage>
</organism>
<feature type="domain" description="Phosphotyrosine protein phosphatase I" evidence="2">
    <location>
        <begin position="9"/>
        <end position="185"/>
    </location>
</feature>
<evidence type="ECO:0000313" key="4">
    <source>
        <dbReference type="Proteomes" id="UP000239210"/>
    </source>
</evidence>
<name>A0A2T0TUM3_9ACTN</name>
<keyword evidence="4" id="KW-1185">Reference proteome</keyword>
<protein>
    <submittedName>
        <fullName evidence="3">Protein-tyrosine phosphatase</fullName>
    </submittedName>
</protein>
<dbReference type="Gene3D" id="3.40.50.2300">
    <property type="match status" value="1"/>
</dbReference>
<evidence type="ECO:0000259" key="2">
    <source>
        <dbReference type="SMART" id="SM00226"/>
    </source>
</evidence>
<dbReference type="EMBL" id="PVTG01000006">
    <property type="protein sequence ID" value="PRY49350.1"/>
    <property type="molecule type" value="Genomic_DNA"/>
</dbReference>
<sequence>MTTEAPVPFEVLVVCTGNICRSPAAEAWLAAGLAGSDVRVSSAGLHACTGEPIAEQMARLLDVAPPRTPARQLGAALVARAGLVLTMTRDQRRGVVTLVPAAVRRTFTLREFADLAGAARAEGVVPAGATPGRALAAVVTAAPRLRPLRPAGAPDDVEDPHGRDDEVFARVAAEIRESVDRVLATVRAPGPDRVGTGPGPLCVTTGGSAARG</sequence>
<comment type="caution">
    <text evidence="3">The sequence shown here is derived from an EMBL/GenBank/DDBJ whole genome shotgun (WGS) entry which is preliminary data.</text>
</comment>
<dbReference type="SMART" id="SM00226">
    <property type="entry name" value="LMWPc"/>
    <property type="match status" value="1"/>
</dbReference>
<dbReference type="AlphaFoldDB" id="A0A2T0TUM3"/>
<gene>
    <name evidence="3" type="ORF">LY71_106127</name>
</gene>
<feature type="region of interest" description="Disordered" evidence="1">
    <location>
        <begin position="188"/>
        <end position="212"/>
    </location>
</feature>
<dbReference type="RefSeq" id="WP_106276990.1">
    <property type="nucleotide sequence ID" value="NZ_PVTG01000006.1"/>
</dbReference>
<reference evidence="3 4" key="1">
    <citation type="submission" date="2018-03" db="EMBL/GenBank/DDBJ databases">
        <title>Genomic Encyclopedia of Archaeal and Bacterial Type Strains, Phase II (KMG-II): from individual species to whole genera.</title>
        <authorList>
            <person name="Goeker M."/>
        </authorList>
    </citation>
    <scope>NUCLEOTIDE SEQUENCE [LARGE SCALE GENOMIC DNA]</scope>
    <source>
        <strain evidence="3 4">DSM 45416</strain>
    </source>
</reference>
<dbReference type="GO" id="GO:0004725">
    <property type="term" value="F:protein tyrosine phosphatase activity"/>
    <property type="evidence" value="ECO:0007669"/>
    <property type="project" value="TreeGrafter"/>
</dbReference>
<dbReference type="OrthoDB" id="9784339at2"/>